<reference evidence="2 3" key="1">
    <citation type="submission" date="2018-02" db="EMBL/GenBank/DDBJ databases">
        <title>Genomic Encyclopedia of Archaeal and Bacterial Type Strains, Phase II (KMG-II): from individual species to whole genera.</title>
        <authorList>
            <person name="Goeker M."/>
        </authorList>
    </citation>
    <scope>NUCLEOTIDE SEQUENCE [LARGE SCALE GENOMIC DNA]</scope>
    <source>
        <strain evidence="2 3">YU 961-1</strain>
    </source>
</reference>
<keyword evidence="3" id="KW-1185">Reference proteome</keyword>
<evidence type="ECO:0000313" key="3">
    <source>
        <dbReference type="Proteomes" id="UP000239203"/>
    </source>
</evidence>
<protein>
    <submittedName>
        <fullName evidence="2">Uncharacterized protein</fullName>
    </submittedName>
</protein>
<proteinExistence type="predicted"/>
<name>A0A2S6GGW2_9PSEU</name>
<dbReference type="AlphaFoldDB" id="A0A2S6GGW2"/>
<feature type="region of interest" description="Disordered" evidence="1">
    <location>
        <begin position="1"/>
        <end position="29"/>
    </location>
</feature>
<dbReference type="InterPro" id="IPR048152">
    <property type="entry name" value="AMED_5909-like"/>
</dbReference>
<sequence length="107" mass="12143">MPGPLDNLEPDTEPPVISQRPQWRSTKPAPMTLAAGREYVSPGPASDASRREWIEYYQWCVEVFRTIALADARHRNEAMAEVLIAARWAETLSQGIEEVAPENYYKP</sequence>
<dbReference type="RefSeq" id="WP_104481845.1">
    <property type="nucleotide sequence ID" value="NZ_CP154825.1"/>
</dbReference>
<accession>A0A2S6GGW2</accession>
<dbReference type="OrthoDB" id="3699946at2"/>
<comment type="caution">
    <text evidence="2">The sequence shown here is derived from an EMBL/GenBank/DDBJ whole genome shotgun (WGS) entry which is preliminary data.</text>
</comment>
<evidence type="ECO:0000256" key="1">
    <source>
        <dbReference type="SAM" id="MobiDB-lite"/>
    </source>
</evidence>
<gene>
    <name evidence="2" type="ORF">CLV40_11926</name>
</gene>
<organism evidence="2 3">
    <name type="scientific">Actinokineospora auranticolor</name>
    <dbReference type="NCBI Taxonomy" id="155976"/>
    <lineage>
        <taxon>Bacteria</taxon>
        <taxon>Bacillati</taxon>
        <taxon>Actinomycetota</taxon>
        <taxon>Actinomycetes</taxon>
        <taxon>Pseudonocardiales</taxon>
        <taxon>Pseudonocardiaceae</taxon>
        <taxon>Actinokineospora</taxon>
    </lineage>
</organism>
<dbReference type="Proteomes" id="UP000239203">
    <property type="component" value="Unassembled WGS sequence"/>
</dbReference>
<evidence type="ECO:0000313" key="2">
    <source>
        <dbReference type="EMBL" id="PPK64462.1"/>
    </source>
</evidence>
<dbReference type="NCBIfam" id="NF041510">
    <property type="entry name" value="AMED_5909_fam"/>
    <property type="match status" value="1"/>
</dbReference>
<dbReference type="EMBL" id="PTIX01000019">
    <property type="protein sequence ID" value="PPK64462.1"/>
    <property type="molecule type" value="Genomic_DNA"/>
</dbReference>